<dbReference type="Pfam" id="PF00059">
    <property type="entry name" value="Lectin_C"/>
    <property type="match status" value="1"/>
</dbReference>
<name>A0A5C6N9I9_9TELE</name>
<dbReference type="Gene3D" id="3.10.100.10">
    <property type="entry name" value="Mannose-Binding Protein A, subunit A"/>
    <property type="match status" value="1"/>
</dbReference>
<accession>A0A5C6N9I9</accession>
<evidence type="ECO:0000256" key="1">
    <source>
        <dbReference type="SAM" id="SignalP"/>
    </source>
</evidence>
<gene>
    <name evidence="3" type="ORF">D4764_03G0005270</name>
</gene>
<keyword evidence="4" id="KW-1185">Reference proteome</keyword>
<dbReference type="AlphaFoldDB" id="A0A5C6N9I9"/>
<feature type="signal peptide" evidence="1">
    <location>
        <begin position="1"/>
        <end position="20"/>
    </location>
</feature>
<dbReference type="PANTHER" id="PTHR45784">
    <property type="entry name" value="C-TYPE LECTIN DOMAIN FAMILY 20 MEMBER A-RELATED"/>
    <property type="match status" value="1"/>
</dbReference>
<dbReference type="SMART" id="SM00034">
    <property type="entry name" value="CLECT"/>
    <property type="match status" value="1"/>
</dbReference>
<dbReference type="PROSITE" id="PS50041">
    <property type="entry name" value="C_TYPE_LECTIN_2"/>
    <property type="match status" value="1"/>
</dbReference>
<evidence type="ECO:0000259" key="2">
    <source>
        <dbReference type="PROSITE" id="PS50041"/>
    </source>
</evidence>
<dbReference type="PANTHER" id="PTHR45784:SF3">
    <property type="entry name" value="C-TYPE LECTIN DOMAIN FAMILY 4 MEMBER K-LIKE-RELATED"/>
    <property type="match status" value="1"/>
</dbReference>
<comment type="caution">
    <text evidence="3">The sequence shown here is derived from an EMBL/GenBank/DDBJ whole genome shotgun (WGS) entry which is preliminary data.</text>
</comment>
<dbReference type="EMBL" id="RHFK02000016">
    <property type="protein sequence ID" value="TWW63519.1"/>
    <property type="molecule type" value="Genomic_DNA"/>
</dbReference>
<dbReference type="SUPFAM" id="SSF56436">
    <property type="entry name" value="C-type lectin-like"/>
    <property type="match status" value="2"/>
</dbReference>
<reference evidence="3 4" key="1">
    <citation type="submission" date="2019-04" db="EMBL/GenBank/DDBJ databases">
        <title>Chromosome genome assembly for Takifugu flavidus.</title>
        <authorList>
            <person name="Xiao S."/>
        </authorList>
    </citation>
    <scope>NUCLEOTIDE SEQUENCE [LARGE SCALE GENOMIC DNA]</scope>
    <source>
        <strain evidence="3">HTHZ2018</strain>
        <tissue evidence="3">Muscle</tissue>
    </source>
</reference>
<proteinExistence type="predicted"/>
<sequence>MEMRMFGILILSGLCDVGSTFDQYYLINSSKTWLEAQQHCRRAQGDLASVSDLQDLKELAGLLKDNSRVAFLGLRREWGWSVSDGDDYREGEPVYWNWADNEPSQQDCVSVGLSGKWFATNCSTTLNFFCYNASTTGISPRFILIEGSLNWSDAQAYCRRRYTNLAWIKMRLRKVGVSEDVELSWWKPPEKENKMEKTAQEHKKCLFNDSYIPFS</sequence>
<dbReference type="InterPro" id="IPR016187">
    <property type="entry name" value="CTDL_fold"/>
</dbReference>
<evidence type="ECO:0000313" key="3">
    <source>
        <dbReference type="EMBL" id="TWW63519.1"/>
    </source>
</evidence>
<organism evidence="3 4">
    <name type="scientific">Takifugu flavidus</name>
    <name type="common">sansaifugu</name>
    <dbReference type="NCBI Taxonomy" id="433684"/>
    <lineage>
        <taxon>Eukaryota</taxon>
        <taxon>Metazoa</taxon>
        <taxon>Chordata</taxon>
        <taxon>Craniata</taxon>
        <taxon>Vertebrata</taxon>
        <taxon>Euteleostomi</taxon>
        <taxon>Actinopterygii</taxon>
        <taxon>Neopterygii</taxon>
        <taxon>Teleostei</taxon>
        <taxon>Neoteleostei</taxon>
        <taxon>Acanthomorphata</taxon>
        <taxon>Eupercaria</taxon>
        <taxon>Tetraodontiformes</taxon>
        <taxon>Tetradontoidea</taxon>
        <taxon>Tetraodontidae</taxon>
        <taxon>Takifugu</taxon>
    </lineage>
</organism>
<dbReference type="InterPro" id="IPR001304">
    <property type="entry name" value="C-type_lectin-like"/>
</dbReference>
<keyword evidence="1" id="KW-0732">Signal</keyword>
<protein>
    <recommendedName>
        <fullName evidence="2">C-type lectin domain-containing protein</fullName>
    </recommendedName>
</protein>
<feature type="chain" id="PRO_5023113921" description="C-type lectin domain-containing protein" evidence="1">
    <location>
        <begin position="21"/>
        <end position="215"/>
    </location>
</feature>
<evidence type="ECO:0000313" key="4">
    <source>
        <dbReference type="Proteomes" id="UP000324091"/>
    </source>
</evidence>
<dbReference type="InterPro" id="IPR016186">
    <property type="entry name" value="C-type_lectin-like/link_sf"/>
</dbReference>
<dbReference type="Proteomes" id="UP000324091">
    <property type="component" value="Chromosome 3"/>
</dbReference>
<feature type="domain" description="C-type lectin" evidence="2">
    <location>
        <begin position="24"/>
        <end position="131"/>
    </location>
</feature>